<name>A0ABT0K209_9ACTN</name>
<evidence type="ECO:0000259" key="11">
    <source>
        <dbReference type="Pfam" id="PF00668"/>
    </source>
</evidence>
<evidence type="ECO:0000313" key="13">
    <source>
        <dbReference type="Proteomes" id="UP001201873"/>
    </source>
</evidence>
<reference evidence="12 13" key="1">
    <citation type="submission" date="2022-04" db="EMBL/GenBank/DDBJ databases">
        <title>Genome diversity in the genus Frankia.</title>
        <authorList>
            <person name="Carlos-Shanley C."/>
            <person name="Hahn D."/>
        </authorList>
    </citation>
    <scope>NUCLEOTIDE SEQUENCE [LARGE SCALE GENOMIC DNA]</scope>
    <source>
        <strain evidence="12 13">Ag45/Mut15</strain>
    </source>
</reference>
<evidence type="ECO:0000256" key="2">
    <source>
        <dbReference type="ARBA" id="ARBA00004056"/>
    </source>
</evidence>
<protein>
    <recommendedName>
        <fullName evidence="7">N-(2-amino-2-carboxyethyl)-L-glutamate synthase</fullName>
        <ecNumber evidence="6">2.5.1.140</ecNumber>
    </recommendedName>
</protein>
<evidence type="ECO:0000256" key="6">
    <source>
        <dbReference type="ARBA" id="ARBA00012331"/>
    </source>
</evidence>
<keyword evidence="13" id="KW-1185">Reference proteome</keyword>
<comment type="cofactor">
    <cofactor evidence="1">
        <name>pyridoxal 5'-phosphate</name>
        <dbReference type="ChEBI" id="CHEBI:597326"/>
    </cofactor>
</comment>
<dbReference type="Gene3D" id="3.30.559.30">
    <property type="entry name" value="Nonribosomal peptide synthetase, condensation domain"/>
    <property type="match status" value="1"/>
</dbReference>
<dbReference type="Proteomes" id="UP001201873">
    <property type="component" value="Unassembled WGS sequence"/>
</dbReference>
<evidence type="ECO:0000256" key="4">
    <source>
        <dbReference type="ARBA" id="ARBA00008519"/>
    </source>
</evidence>
<evidence type="ECO:0000313" key="12">
    <source>
        <dbReference type="EMBL" id="MCK9877841.1"/>
    </source>
</evidence>
<evidence type="ECO:0000256" key="7">
    <source>
        <dbReference type="ARBA" id="ARBA00016985"/>
    </source>
</evidence>
<comment type="function">
    <text evidence="2">Catalyzes the synthesis of N-((2S)-2-amino-2-carboxyethyl)-L-glutamate (ACEGA) from O-phospho-L-serine and L-glutamate. Involved in the biosynthesis of L-2,3-diaminopropionic acid (L-Dap), a precursor of staphyloferrin B and antibiotics.</text>
</comment>
<dbReference type="PANTHER" id="PTHR10314">
    <property type="entry name" value="CYSTATHIONINE BETA-SYNTHASE"/>
    <property type="match status" value="1"/>
</dbReference>
<sequence length="797" mass="85948">MLNQLHPDSSAYTILNATRVRSELDLPVLARALAHLLVRHDWLASTFDEVHGQPCRFPLDPQMIRLDVRDVGPVTEQELYAQVRALARRQFALATEAPFRISLLRRTPADTALVLTFHHIVADATSQALVLRDLLDGYARLLADPTSAPEVPRSGYAEYVQAEQALLASPRGARMARYWRQLRTGAETATLPTDRPRPRLSARSGASCLIGLPPAAGSGVRRAAERLDVTPFALLLGVFQVLVHCYTGRQAQVLACNASNRTSPATRELVGYLVNPLLVRFEIGTTSTFTEVIRLAQRQILTGLANIGYPTMLDNGHPGMQAPNLAFTLIAVDRLRPHLPFAPSGGVLGPEVSYRGLRLTKIDLPHMEGQFDLNAEVRLDGDQLSVVFRYDVELFDHATVARFGTSFARLLGTALADLDARVGRVSLLDHAELQQLATFGSRLPTAAAAPTLTGYPAGAGPSRAAYTGVLAAIGQTPLVRLHHLWPQSGHRVFAKLEQANPGGSIKDRSAASMLLGAIERGEVVSGRSVVIESSSGNLAIGLAQICRYHGIRFICVVDAKTTAHNLAILHAYGAEIEVITEPDADTGEYLPVRLRRIRELVASTPDAFCPNQYANPLNPAAHAQTMAEIIEALDGEPDYLFLATSTTGTLRGCASYLRSQGLRTTVVAVDAVGSVLFGQPPRRRLLPGHGASIRPPLLQPEAASRIVHVDDRECVLGCRRLMHAEAILAGASSGAVVAAADRLVAELAPDSTVVLLLADGGDRYLDTVYSDDWVQRQFGDLGGAWLLPPAGLALQTT</sequence>
<accession>A0ABT0K209</accession>
<dbReference type="Pfam" id="PF00291">
    <property type="entry name" value="PALP"/>
    <property type="match status" value="1"/>
</dbReference>
<keyword evidence="9" id="KW-0663">Pyridoxal phosphate</keyword>
<keyword evidence="8" id="KW-0808">Transferase</keyword>
<comment type="similarity">
    <text evidence="4">Belongs to the cysteine synthase/cystathionine beta-synthase family. SbnA subfamily.</text>
</comment>
<dbReference type="Pfam" id="PF00668">
    <property type="entry name" value="Condensation"/>
    <property type="match status" value="1"/>
</dbReference>
<dbReference type="InterPro" id="IPR001242">
    <property type="entry name" value="Condensation_dom"/>
</dbReference>
<evidence type="ECO:0000256" key="3">
    <source>
        <dbReference type="ARBA" id="ARBA00004924"/>
    </source>
</evidence>
<evidence type="ECO:0000256" key="9">
    <source>
        <dbReference type="ARBA" id="ARBA00022898"/>
    </source>
</evidence>
<dbReference type="InterPro" id="IPR036052">
    <property type="entry name" value="TrpB-like_PALP_sf"/>
</dbReference>
<organism evidence="12 13">
    <name type="scientific">Frankia umida</name>
    <dbReference type="NCBI Taxonomy" id="573489"/>
    <lineage>
        <taxon>Bacteria</taxon>
        <taxon>Bacillati</taxon>
        <taxon>Actinomycetota</taxon>
        <taxon>Actinomycetes</taxon>
        <taxon>Frankiales</taxon>
        <taxon>Frankiaceae</taxon>
        <taxon>Frankia</taxon>
    </lineage>
</organism>
<dbReference type="SUPFAM" id="SSF53686">
    <property type="entry name" value="Tryptophan synthase beta subunit-like PLP-dependent enzymes"/>
    <property type="match status" value="1"/>
</dbReference>
<dbReference type="InterPro" id="IPR001216">
    <property type="entry name" value="P-phosphate_BS"/>
</dbReference>
<dbReference type="NCBIfam" id="TIGR03945">
    <property type="entry name" value="PLP_SbnA_fam"/>
    <property type="match status" value="1"/>
</dbReference>
<comment type="caution">
    <text evidence="12">The sequence shown here is derived from an EMBL/GenBank/DDBJ whole genome shotgun (WGS) entry which is preliminary data.</text>
</comment>
<feature type="domain" description="Condensation" evidence="11">
    <location>
        <begin position="1"/>
        <end position="436"/>
    </location>
</feature>
<comment type="subunit">
    <text evidence="5">Homodimer.</text>
</comment>
<dbReference type="EMBL" id="JALKFT010000022">
    <property type="protein sequence ID" value="MCK9877841.1"/>
    <property type="molecule type" value="Genomic_DNA"/>
</dbReference>
<dbReference type="CDD" id="cd01561">
    <property type="entry name" value="CBS_like"/>
    <property type="match status" value="1"/>
</dbReference>
<dbReference type="PROSITE" id="PS00901">
    <property type="entry name" value="CYS_SYNTHASE"/>
    <property type="match status" value="1"/>
</dbReference>
<evidence type="ECO:0000256" key="1">
    <source>
        <dbReference type="ARBA" id="ARBA00001933"/>
    </source>
</evidence>
<dbReference type="InterPro" id="IPR050214">
    <property type="entry name" value="Cys_Synth/Cystath_Beta-Synth"/>
</dbReference>
<dbReference type="Gene3D" id="3.30.559.10">
    <property type="entry name" value="Chloramphenicol acetyltransferase-like domain"/>
    <property type="match status" value="1"/>
</dbReference>
<dbReference type="InterPro" id="IPR001926">
    <property type="entry name" value="TrpB-like_PALP"/>
</dbReference>
<evidence type="ECO:0000259" key="10">
    <source>
        <dbReference type="Pfam" id="PF00291"/>
    </source>
</evidence>
<dbReference type="SUPFAM" id="SSF52777">
    <property type="entry name" value="CoA-dependent acyltransferases"/>
    <property type="match status" value="2"/>
</dbReference>
<comment type="pathway">
    <text evidence="3">Siderophore biosynthesis.</text>
</comment>
<feature type="domain" description="Tryptophan synthase beta chain-like PALP" evidence="10">
    <location>
        <begin position="471"/>
        <end position="759"/>
    </location>
</feature>
<evidence type="ECO:0000256" key="5">
    <source>
        <dbReference type="ARBA" id="ARBA00011738"/>
    </source>
</evidence>
<dbReference type="EC" id="2.5.1.140" evidence="6"/>
<gene>
    <name evidence="12" type="primary">sbnA</name>
    <name evidence="12" type="ORF">MXD59_19015</name>
</gene>
<dbReference type="Gene3D" id="3.40.50.1100">
    <property type="match status" value="2"/>
</dbReference>
<dbReference type="InterPro" id="IPR023927">
    <property type="entry name" value="SbnA"/>
</dbReference>
<evidence type="ECO:0000256" key="8">
    <source>
        <dbReference type="ARBA" id="ARBA00022679"/>
    </source>
</evidence>
<dbReference type="InterPro" id="IPR023213">
    <property type="entry name" value="CAT-like_dom_sf"/>
</dbReference>
<proteinExistence type="inferred from homology"/>